<organism evidence="1 2">
    <name type="scientific">Homoserinibacter gongjuensis</name>
    <dbReference type="NCBI Taxonomy" id="1162968"/>
    <lineage>
        <taxon>Bacteria</taxon>
        <taxon>Bacillati</taxon>
        <taxon>Actinomycetota</taxon>
        <taxon>Actinomycetes</taxon>
        <taxon>Micrococcales</taxon>
        <taxon>Microbacteriaceae</taxon>
        <taxon>Homoserinibacter</taxon>
    </lineage>
</organism>
<keyword evidence="2" id="KW-1185">Reference proteome</keyword>
<sequence length="348" mass="37893">MTLTHEPPTRLGIAVRGPLSAALLPLFGGEASVELDELAGLAETVASCDDAIFDDDLQLSLFLLYAICYGSLDQLGAQWEWHPAVIGARTTLERAFEAALRTRVESPAAPEPHREAVAATLFELTAPTPGPSLSRYVARTADRAQVLELLMQRSIYTLREADAHSWTIPRLTGRAKAALMEIQSDEYGGGSFTRMHQELYARAMRGAGLDDRYGAYVDEVPAITLASFNLMTMFGMNRRLRGASVGHLAAFEMTSSIPCRFVAEGIRRVGFGDDVADYYDEHVEADAVHEQIAGRDLAGSLAEDEPELLPDILFGAAACLTVDGWASDHILHSWEAGRSSLRPAETTR</sequence>
<dbReference type="InterPro" id="IPR016084">
    <property type="entry name" value="Haem_Oase-like_multi-hlx"/>
</dbReference>
<accession>A0ABQ6JRZ4</accession>
<dbReference type="Gene3D" id="1.20.910.10">
    <property type="entry name" value="Heme oxygenase-like"/>
    <property type="match status" value="1"/>
</dbReference>
<dbReference type="Pfam" id="PF14518">
    <property type="entry name" value="Haem_oxygenas_2"/>
    <property type="match status" value="1"/>
</dbReference>
<reference evidence="2" key="1">
    <citation type="journal article" date="2019" name="Int. J. Syst. Evol. Microbiol.">
        <title>The Global Catalogue of Microorganisms (GCM) 10K type strain sequencing project: providing services to taxonomists for standard genome sequencing and annotation.</title>
        <authorList>
            <consortium name="The Broad Institute Genomics Platform"/>
            <consortium name="The Broad Institute Genome Sequencing Center for Infectious Disease"/>
            <person name="Wu L."/>
            <person name="Ma J."/>
        </authorList>
    </citation>
    <scope>NUCLEOTIDE SEQUENCE [LARGE SCALE GENOMIC DNA]</scope>
    <source>
        <strain evidence="2">NBRC 108755</strain>
    </source>
</reference>
<name>A0ABQ6JRZ4_9MICO</name>
<dbReference type="RefSeq" id="WP_284297809.1">
    <property type="nucleotide sequence ID" value="NZ_BSVA01000001.1"/>
</dbReference>
<protein>
    <recommendedName>
        <fullName evidence="3">Iron-containing redox enzyme family protein</fullName>
    </recommendedName>
</protein>
<proteinExistence type="predicted"/>
<comment type="caution">
    <text evidence="1">The sequence shown here is derived from an EMBL/GenBank/DDBJ whole genome shotgun (WGS) entry which is preliminary data.</text>
</comment>
<evidence type="ECO:0000313" key="2">
    <source>
        <dbReference type="Proteomes" id="UP001157069"/>
    </source>
</evidence>
<dbReference type="SMART" id="SM01236">
    <property type="entry name" value="Haem_oxygenase_2"/>
    <property type="match status" value="1"/>
</dbReference>
<dbReference type="SUPFAM" id="SSF48613">
    <property type="entry name" value="Heme oxygenase-like"/>
    <property type="match status" value="1"/>
</dbReference>
<evidence type="ECO:0008006" key="3">
    <source>
        <dbReference type="Google" id="ProtNLM"/>
    </source>
</evidence>
<evidence type="ECO:0000313" key="1">
    <source>
        <dbReference type="EMBL" id="GMA90183.1"/>
    </source>
</evidence>
<gene>
    <name evidence="1" type="ORF">GCM10025869_07120</name>
</gene>
<dbReference type="EMBL" id="BSVA01000001">
    <property type="protein sequence ID" value="GMA90183.1"/>
    <property type="molecule type" value="Genomic_DNA"/>
</dbReference>
<dbReference type="Proteomes" id="UP001157069">
    <property type="component" value="Unassembled WGS sequence"/>
</dbReference>